<reference evidence="2 3" key="1">
    <citation type="submission" date="2019-08" db="EMBL/GenBank/DDBJ databases">
        <title>Sphingorhabdus soil sp. nov., isolated from arctic soil.</title>
        <authorList>
            <person name="Liu Y."/>
        </authorList>
    </citation>
    <scope>NUCLEOTIDE SEQUENCE [LARGE SCALE GENOMIC DNA]</scope>
    <source>
        <strain evidence="2 3">D-2Q-5-6</strain>
    </source>
</reference>
<proteinExistence type="predicted"/>
<dbReference type="InterPro" id="IPR016181">
    <property type="entry name" value="Acyl_CoA_acyltransferase"/>
</dbReference>
<dbReference type="OrthoDB" id="213519at2"/>
<dbReference type="SUPFAM" id="SSF55729">
    <property type="entry name" value="Acyl-CoA N-acyltransferases (Nat)"/>
    <property type="match status" value="1"/>
</dbReference>
<evidence type="ECO:0000259" key="1">
    <source>
        <dbReference type="Pfam" id="PF13480"/>
    </source>
</evidence>
<feature type="domain" description="BioF2-like acetyltransferase" evidence="1">
    <location>
        <begin position="205"/>
        <end position="342"/>
    </location>
</feature>
<keyword evidence="3" id="KW-1185">Reference proteome</keyword>
<dbReference type="EMBL" id="VOPY01000001">
    <property type="protein sequence ID" value="TXC73746.1"/>
    <property type="molecule type" value="Genomic_DNA"/>
</dbReference>
<dbReference type="InterPro" id="IPR038740">
    <property type="entry name" value="BioF2-like_GNAT_dom"/>
</dbReference>
<accession>A0A5C6UNR7</accession>
<comment type="caution">
    <text evidence="2">The sequence shown here is derived from an EMBL/GenBank/DDBJ whole genome shotgun (WGS) entry which is preliminary data.</text>
</comment>
<dbReference type="RefSeq" id="WP_147121583.1">
    <property type="nucleotide sequence ID" value="NZ_VOPY01000001.1"/>
</dbReference>
<gene>
    <name evidence="2" type="ORF">FSZ31_03170</name>
</gene>
<dbReference type="Proteomes" id="UP000321129">
    <property type="component" value="Unassembled WGS sequence"/>
</dbReference>
<dbReference type="AlphaFoldDB" id="A0A5C6UNR7"/>
<organism evidence="2 3">
    <name type="scientific">Flavisphingopyxis soli</name>
    <dbReference type="NCBI Taxonomy" id="2601267"/>
    <lineage>
        <taxon>Bacteria</taxon>
        <taxon>Pseudomonadati</taxon>
        <taxon>Pseudomonadota</taxon>
        <taxon>Alphaproteobacteria</taxon>
        <taxon>Sphingomonadales</taxon>
        <taxon>Sphingopyxidaceae</taxon>
        <taxon>Flavisphingopyxis</taxon>
    </lineage>
</organism>
<sequence>MKGFVPQLVSAIPVLPAYVEGRAAPLRRTDGGIRVVAVGELGEGLGATWDALSAHAAEPNVFARRWFLAPSLAHCAASNAGELVALMRGDEAIGLVPLARETHYGPIPVAHVADWTHPNMFLSGALIARGEERAGWTALLDMLAGRGEHYALFGPFDRDGPVARGLVAAADEAGYRCRLVRQENRALLHSALPSDAYWQAALPGKKRKELRRQERRLGELGVLGFDWLEDDADLAHWCDDFLGLENAGWKGREGSAMASDAATERLFREVLSGAQVAKSLAMCRLTLDGRPIAMLVTLMADGAGFSFKTAYDETLAAYSPGVLLQHYNLDLRSRAGLDWIDSCARPDHPMIDALWSERRALAWYAVSLSGGVRRWAFDAVHALKALKRRLRGLPALHDRTTEEFV</sequence>
<dbReference type="Pfam" id="PF13480">
    <property type="entry name" value="Acetyltransf_6"/>
    <property type="match status" value="1"/>
</dbReference>
<name>A0A5C6UNR7_9SPHN</name>
<dbReference type="GO" id="GO:0016740">
    <property type="term" value="F:transferase activity"/>
    <property type="evidence" value="ECO:0007669"/>
    <property type="project" value="UniProtKB-KW"/>
</dbReference>
<evidence type="ECO:0000313" key="2">
    <source>
        <dbReference type="EMBL" id="TXC73746.1"/>
    </source>
</evidence>
<evidence type="ECO:0000313" key="3">
    <source>
        <dbReference type="Proteomes" id="UP000321129"/>
    </source>
</evidence>
<keyword evidence="2" id="KW-0808">Transferase</keyword>
<protein>
    <submittedName>
        <fullName evidence="2">GNAT family N-acetyltransferase</fullName>
    </submittedName>
</protein>